<dbReference type="HOGENOM" id="CLU_391811_0_0_1"/>
<name>N1PY18_DOTSN</name>
<feature type="region of interest" description="Disordered" evidence="1">
    <location>
        <begin position="474"/>
        <end position="568"/>
    </location>
</feature>
<dbReference type="AlphaFoldDB" id="N1PY18"/>
<keyword evidence="3" id="KW-1185">Reference proteome</keyword>
<protein>
    <submittedName>
        <fullName evidence="2">Uncharacterized protein</fullName>
    </submittedName>
</protein>
<dbReference type="OrthoDB" id="10646796at2759"/>
<feature type="region of interest" description="Disordered" evidence="1">
    <location>
        <begin position="308"/>
        <end position="347"/>
    </location>
</feature>
<evidence type="ECO:0000313" key="2">
    <source>
        <dbReference type="EMBL" id="EME48426.1"/>
    </source>
</evidence>
<gene>
    <name evidence="2" type="ORF">DOTSEDRAFT_18959</name>
</gene>
<dbReference type="Proteomes" id="UP000016933">
    <property type="component" value="Unassembled WGS sequence"/>
</dbReference>
<evidence type="ECO:0000313" key="3">
    <source>
        <dbReference type="Proteomes" id="UP000016933"/>
    </source>
</evidence>
<sequence length="704" mass="76726">MAPAAGMVMSCSRRNAQQDIAGLTAGFSITRLHASFYIASSANAPGRGHAPVKRKSRSTTREMRAKPLEVMPTIAESLPIDVTYDDLSSTTRDLQERLRQQYQQSLEKRCDHASLRRLEAAMQTKKDSLAAVSAQSDQESLRILEAATRVKEVGSTHPPYCSSRLLEKSSHVATTGDAVSASSRPPANPFCSHRHSLRVLELNRRQIIEHTASTTDAAAQTTGLRMQALSTLASSVDSFVQVASSPSTPSSSLFRLPTRPTYHRALETDPGPGAAPTRPWMPQRVLTAFPEIGRFVGAEAPQPAARTFTRVDSGAYSSDNPPSSGRPLRSIGGSRSPSWSSEGDAGGVAKNHTLLAEQDAEHYHDNPPKTSRCSFWQSRISGWTSEEEALADTRNGFARVEGVAKGHSPCSSAGEAEAWVGEDRAHVNKDRQVYQETPSKASRHSSIRQPKIPSWPSIDEALEAAEDDFVHVEEDGDIHSETSPKPRIQESRSSSLSTREESAPSLQDDLISFEQDADQSSSDGTAERASSVQGDFDLIRKAPDTPSEAQRRGSLPPQLNDEDSTYPSAAEAQQWLEIQLADAMGTPPRTESSKIQKEYADMVSPTRSNGSGPRDESVSDGHDVEDVHFGEDQGVQGFEDWEDLGNKRIDAQIDVRAVVVPVVGKTRIFGPPTFGLLPGEGMHKADLRFTFRWIIVLAILNIFI</sequence>
<feature type="region of interest" description="Disordered" evidence="1">
    <location>
        <begin position="584"/>
        <end position="623"/>
    </location>
</feature>
<organism evidence="2 3">
    <name type="scientific">Dothistroma septosporum (strain NZE10 / CBS 128990)</name>
    <name type="common">Red band needle blight fungus</name>
    <name type="synonym">Mycosphaerella pini</name>
    <dbReference type="NCBI Taxonomy" id="675120"/>
    <lineage>
        <taxon>Eukaryota</taxon>
        <taxon>Fungi</taxon>
        <taxon>Dikarya</taxon>
        <taxon>Ascomycota</taxon>
        <taxon>Pezizomycotina</taxon>
        <taxon>Dothideomycetes</taxon>
        <taxon>Dothideomycetidae</taxon>
        <taxon>Mycosphaerellales</taxon>
        <taxon>Mycosphaerellaceae</taxon>
        <taxon>Dothistroma</taxon>
    </lineage>
</organism>
<feature type="compositionally biased region" description="Low complexity" evidence="1">
    <location>
        <begin position="330"/>
        <end position="343"/>
    </location>
</feature>
<feature type="compositionally biased region" description="Basic and acidic residues" evidence="1">
    <location>
        <begin position="591"/>
        <end position="600"/>
    </location>
</feature>
<feature type="compositionally biased region" description="Basic and acidic residues" evidence="1">
    <location>
        <begin position="474"/>
        <end position="490"/>
    </location>
</feature>
<feature type="compositionally biased region" description="Basic and acidic residues" evidence="1">
    <location>
        <begin position="613"/>
        <end position="623"/>
    </location>
</feature>
<evidence type="ECO:0000256" key="1">
    <source>
        <dbReference type="SAM" id="MobiDB-lite"/>
    </source>
</evidence>
<reference evidence="2 3" key="2">
    <citation type="journal article" date="2012" name="PLoS Pathog.">
        <title>Diverse lifestyles and strategies of plant pathogenesis encoded in the genomes of eighteen Dothideomycetes fungi.</title>
        <authorList>
            <person name="Ohm R.A."/>
            <person name="Feau N."/>
            <person name="Henrissat B."/>
            <person name="Schoch C.L."/>
            <person name="Horwitz B.A."/>
            <person name="Barry K.W."/>
            <person name="Condon B.J."/>
            <person name="Copeland A.C."/>
            <person name="Dhillon B."/>
            <person name="Glaser F."/>
            <person name="Hesse C.N."/>
            <person name="Kosti I."/>
            <person name="LaButti K."/>
            <person name="Lindquist E.A."/>
            <person name="Lucas S."/>
            <person name="Salamov A.A."/>
            <person name="Bradshaw R.E."/>
            <person name="Ciuffetti L."/>
            <person name="Hamelin R.C."/>
            <person name="Kema G.H.J."/>
            <person name="Lawrence C."/>
            <person name="Scott J.A."/>
            <person name="Spatafora J.W."/>
            <person name="Turgeon B.G."/>
            <person name="de Wit P.J.G.M."/>
            <person name="Zhong S."/>
            <person name="Goodwin S.B."/>
            <person name="Grigoriev I.V."/>
        </authorList>
    </citation>
    <scope>NUCLEOTIDE SEQUENCE [LARGE SCALE GENOMIC DNA]</scope>
    <source>
        <strain evidence="3">NZE10 / CBS 128990</strain>
    </source>
</reference>
<feature type="compositionally biased region" description="Polar residues" evidence="1">
    <location>
        <begin position="518"/>
        <end position="533"/>
    </location>
</feature>
<feature type="region of interest" description="Disordered" evidence="1">
    <location>
        <begin position="431"/>
        <end position="454"/>
    </location>
</feature>
<proteinExistence type="predicted"/>
<dbReference type="EMBL" id="KB446535">
    <property type="protein sequence ID" value="EME48426.1"/>
    <property type="molecule type" value="Genomic_DNA"/>
</dbReference>
<accession>N1PY18</accession>
<reference evidence="3" key="1">
    <citation type="journal article" date="2012" name="PLoS Genet.">
        <title>The genomes of the fungal plant pathogens Cladosporium fulvum and Dothistroma septosporum reveal adaptation to different hosts and lifestyles but also signatures of common ancestry.</title>
        <authorList>
            <person name="de Wit P.J.G.M."/>
            <person name="van der Burgt A."/>
            <person name="Oekmen B."/>
            <person name="Stergiopoulos I."/>
            <person name="Abd-Elsalam K.A."/>
            <person name="Aerts A.L."/>
            <person name="Bahkali A.H."/>
            <person name="Beenen H.G."/>
            <person name="Chettri P."/>
            <person name="Cox M.P."/>
            <person name="Datema E."/>
            <person name="de Vries R.P."/>
            <person name="Dhillon B."/>
            <person name="Ganley A.R."/>
            <person name="Griffiths S.A."/>
            <person name="Guo Y."/>
            <person name="Hamelin R.C."/>
            <person name="Henrissat B."/>
            <person name="Kabir M.S."/>
            <person name="Jashni M.K."/>
            <person name="Kema G."/>
            <person name="Klaubauf S."/>
            <person name="Lapidus A."/>
            <person name="Levasseur A."/>
            <person name="Lindquist E."/>
            <person name="Mehrabi R."/>
            <person name="Ohm R.A."/>
            <person name="Owen T.J."/>
            <person name="Salamov A."/>
            <person name="Schwelm A."/>
            <person name="Schijlen E."/>
            <person name="Sun H."/>
            <person name="van den Burg H.A."/>
            <person name="van Ham R.C.H.J."/>
            <person name="Zhang S."/>
            <person name="Goodwin S.B."/>
            <person name="Grigoriev I.V."/>
            <person name="Collemare J."/>
            <person name="Bradshaw R.E."/>
        </authorList>
    </citation>
    <scope>NUCLEOTIDE SEQUENCE [LARGE SCALE GENOMIC DNA]</scope>
    <source>
        <strain evidence="3">NZE10 / CBS 128990</strain>
    </source>
</reference>